<feature type="domain" description="FAD dependent oxidoreductase" evidence="5">
    <location>
        <begin position="6"/>
        <end position="368"/>
    </location>
</feature>
<dbReference type="GO" id="GO:0008115">
    <property type="term" value="F:sarcosine oxidase activity"/>
    <property type="evidence" value="ECO:0007669"/>
    <property type="project" value="TreeGrafter"/>
</dbReference>
<evidence type="ECO:0000256" key="3">
    <source>
        <dbReference type="ARBA" id="ARBA00022827"/>
    </source>
</evidence>
<evidence type="ECO:0000256" key="1">
    <source>
        <dbReference type="ARBA" id="ARBA00001974"/>
    </source>
</evidence>
<name>A0A0F5LWJ4_9HYPH</name>
<evidence type="ECO:0000313" key="6">
    <source>
        <dbReference type="EMBL" id="KKB86661.1"/>
    </source>
</evidence>
<keyword evidence="3" id="KW-0274">FAD</keyword>
<dbReference type="PANTHER" id="PTHR10961:SF7">
    <property type="entry name" value="FAD DEPENDENT OXIDOREDUCTASE DOMAIN-CONTAINING PROTEIN"/>
    <property type="match status" value="1"/>
</dbReference>
<dbReference type="InterPro" id="IPR045170">
    <property type="entry name" value="MTOX"/>
</dbReference>
<sequence>MTQSFDFAVVGLGAMGSASLYQLARRGVRVVGIDRFEPPHNQGSSHGETRITRRGIGEGEAYVPLAMRSHELWREIEAETGAALLHEIGSLIIARPGDMVERPGRTAFIDRSIKAAQHYGIEHEVLSADEIRSRHPHFTPQDDEIGYFEPGGGYLNVEGCVGANLDLAVRHGAITMLGAEVLSIVPDGDGVRITTTADTILAGQVAVSAGAWAGQLLGEPFSSILKPTRQVMHWYEIDPALTQAWAGSPVFMWPHGEDGDGFFYGFPSLDGATFKTADEYYGAASDPDAIDRVVPAADSARMHAAHLAGRLAHVVPRAVRTATCIYTATADSAFLIDRHPVYASILVVSPCSGHGFKHSAAIGEAVAQTLVDGQSKIDLSAFALGRLL</sequence>
<dbReference type="InterPro" id="IPR036188">
    <property type="entry name" value="FAD/NAD-bd_sf"/>
</dbReference>
<reference evidence="7 9" key="2">
    <citation type="submission" date="2016-11" db="EMBL/GenBank/DDBJ databases">
        <authorList>
            <person name="Jaros S."/>
            <person name="Januszkiewicz K."/>
            <person name="Wedrychowicz H."/>
        </authorList>
    </citation>
    <scope>NUCLEOTIDE SEQUENCE [LARGE SCALE GENOMIC DNA]</scope>
    <source>
        <strain evidence="7 9">DSM 17137</strain>
    </source>
</reference>
<keyword evidence="8" id="KW-1185">Reference proteome</keyword>
<dbReference type="Gene3D" id="3.30.9.10">
    <property type="entry name" value="D-Amino Acid Oxidase, subunit A, domain 2"/>
    <property type="match status" value="1"/>
</dbReference>
<dbReference type="SUPFAM" id="SSF51905">
    <property type="entry name" value="FAD/NAD(P)-binding domain"/>
    <property type="match status" value="1"/>
</dbReference>
<dbReference type="AlphaFoldDB" id="A0A0F5LWJ4"/>
<accession>A0A0F5LWJ4</accession>
<keyword evidence="4" id="KW-0560">Oxidoreductase</keyword>
<keyword evidence="2" id="KW-0285">Flavoprotein</keyword>
<dbReference type="PATRIC" id="fig|1121477.3.peg.1275"/>
<dbReference type="NCBIfam" id="NF008425">
    <property type="entry name" value="PRK11259.1"/>
    <property type="match status" value="1"/>
</dbReference>
<dbReference type="InterPro" id="IPR006076">
    <property type="entry name" value="FAD-dep_OxRdtase"/>
</dbReference>
<evidence type="ECO:0000313" key="9">
    <source>
        <dbReference type="Proteomes" id="UP000184533"/>
    </source>
</evidence>
<comment type="cofactor">
    <cofactor evidence="1">
        <name>FAD</name>
        <dbReference type="ChEBI" id="CHEBI:57692"/>
    </cofactor>
</comment>
<dbReference type="GO" id="GO:0050660">
    <property type="term" value="F:flavin adenine dinucleotide binding"/>
    <property type="evidence" value="ECO:0007669"/>
    <property type="project" value="InterPro"/>
</dbReference>
<dbReference type="Gene3D" id="3.50.50.60">
    <property type="entry name" value="FAD/NAD(P)-binding domain"/>
    <property type="match status" value="1"/>
</dbReference>
<dbReference type="Proteomes" id="UP000184533">
    <property type="component" value="Unassembled WGS sequence"/>
</dbReference>
<evidence type="ECO:0000313" key="8">
    <source>
        <dbReference type="Proteomes" id="UP000033608"/>
    </source>
</evidence>
<evidence type="ECO:0000256" key="4">
    <source>
        <dbReference type="ARBA" id="ARBA00023002"/>
    </source>
</evidence>
<dbReference type="EMBL" id="FQVC01000001">
    <property type="protein sequence ID" value="SHE36633.1"/>
    <property type="molecule type" value="Genomic_DNA"/>
</dbReference>
<organism evidence="6 8">
    <name type="scientific">Devosia limi DSM 17137</name>
    <dbReference type="NCBI Taxonomy" id="1121477"/>
    <lineage>
        <taxon>Bacteria</taxon>
        <taxon>Pseudomonadati</taxon>
        <taxon>Pseudomonadota</taxon>
        <taxon>Alphaproteobacteria</taxon>
        <taxon>Hyphomicrobiales</taxon>
        <taxon>Devosiaceae</taxon>
        <taxon>Devosia</taxon>
    </lineage>
</organism>
<evidence type="ECO:0000256" key="2">
    <source>
        <dbReference type="ARBA" id="ARBA00022630"/>
    </source>
</evidence>
<dbReference type="EMBL" id="LAJF01000023">
    <property type="protein sequence ID" value="KKB86661.1"/>
    <property type="molecule type" value="Genomic_DNA"/>
</dbReference>
<evidence type="ECO:0000313" key="7">
    <source>
        <dbReference type="EMBL" id="SHE36633.1"/>
    </source>
</evidence>
<dbReference type="Proteomes" id="UP000033608">
    <property type="component" value="Unassembled WGS sequence"/>
</dbReference>
<dbReference type="RefSeq" id="WP_046133547.1">
    <property type="nucleotide sequence ID" value="NZ_FQVC01000001.1"/>
</dbReference>
<dbReference type="SUPFAM" id="SSF54373">
    <property type="entry name" value="FAD-linked reductases, C-terminal domain"/>
    <property type="match status" value="1"/>
</dbReference>
<reference evidence="6 8" key="1">
    <citation type="submission" date="2015-03" db="EMBL/GenBank/DDBJ databases">
        <authorList>
            <person name="Hassan Y.I."/>
            <person name="Lepp D."/>
            <person name="Zhou T."/>
        </authorList>
    </citation>
    <scope>NUCLEOTIDE SEQUENCE [LARGE SCALE GENOMIC DNA]</scope>
    <source>
        <strain evidence="6 8">DSM 17137</strain>
    </source>
</reference>
<dbReference type="STRING" id="1121477.SAMN02745223_00180"/>
<protein>
    <submittedName>
        <fullName evidence="7">Sarcosine oxidase</fullName>
    </submittedName>
</protein>
<dbReference type="OrthoDB" id="9806257at2"/>
<gene>
    <name evidence="7" type="ORF">SAMN02745223_00180</name>
    <name evidence="6" type="ORF">VW29_01170</name>
</gene>
<dbReference type="PANTHER" id="PTHR10961">
    <property type="entry name" value="PEROXISOMAL SARCOSINE OXIDASE"/>
    <property type="match status" value="1"/>
</dbReference>
<proteinExistence type="predicted"/>
<dbReference type="Pfam" id="PF01266">
    <property type="entry name" value="DAO"/>
    <property type="match status" value="1"/>
</dbReference>
<evidence type="ECO:0000259" key="5">
    <source>
        <dbReference type="Pfam" id="PF01266"/>
    </source>
</evidence>